<dbReference type="Proteomes" id="UP000001876">
    <property type="component" value="Unassembled WGS sequence"/>
</dbReference>
<feature type="region of interest" description="Disordered" evidence="1">
    <location>
        <begin position="172"/>
        <end position="223"/>
    </location>
</feature>
<dbReference type="OrthoDB" id="10685014at2759"/>
<evidence type="ECO:0000313" key="3">
    <source>
        <dbReference type="Proteomes" id="UP000001876"/>
    </source>
</evidence>
<feature type="region of interest" description="Disordered" evidence="1">
    <location>
        <begin position="39"/>
        <end position="62"/>
    </location>
</feature>
<protein>
    <submittedName>
        <fullName evidence="2">Predicted protein</fullName>
    </submittedName>
</protein>
<feature type="compositionally biased region" description="Basic and acidic residues" evidence="1">
    <location>
        <begin position="180"/>
        <end position="206"/>
    </location>
</feature>
<feature type="region of interest" description="Disordered" evidence="1">
    <location>
        <begin position="620"/>
        <end position="661"/>
    </location>
</feature>
<name>C1MXV8_MICPC</name>
<dbReference type="KEGG" id="mpp:MICPUCDRAFT_69214"/>
<feature type="compositionally biased region" description="Basic residues" evidence="1">
    <location>
        <begin position="207"/>
        <end position="221"/>
    </location>
</feature>
<dbReference type="AlphaFoldDB" id="C1MXV8"/>
<dbReference type="SUPFAM" id="SSF48371">
    <property type="entry name" value="ARM repeat"/>
    <property type="match status" value="1"/>
</dbReference>
<organism evidence="3">
    <name type="scientific">Micromonas pusilla (strain CCMP1545)</name>
    <name type="common">Picoplanktonic green alga</name>
    <dbReference type="NCBI Taxonomy" id="564608"/>
    <lineage>
        <taxon>Eukaryota</taxon>
        <taxon>Viridiplantae</taxon>
        <taxon>Chlorophyta</taxon>
        <taxon>Mamiellophyceae</taxon>
        <taxon>Mamiellales</taxon>
        <taxon>Mamiellaceae</taxon>
        <taxon>Micromonas</taxon>
    </lineage>
</organism>
<sequence>MITHVDAKWMLTPEADTILPLLIGHIAFTATEIEEARANGGVVPRKPGKKEKENGGDDDDPDVVRDEDIVGCMYGVLGVSPGMSNFKVVYDHLVEEFGMDLESKKPFIRAHLRLIDSQVVALMFTDNPDVKFIDTNPIPEIEKRGSAGFHKFIATQAKQGAMAILKRQKRRRALAEGTPLEEKTDQEKDAEAKRKKKTDQEKDAEAKRKKKTKRKVRRKRSTMSSLCARNALLVHTLYSVTKEAEYANEGSGWPKLLRASEELLPAFTTLLRPVQSWGGGVRGGDKLIADVDENREMASGEMINEIGRNALIVLAEMADPANSRVNPELGLKWASNVIESHQSLIQILIRVMGQSFRVEDVPGLVDVDGECEGEGEGDGFFLEGKSASVDAAPAMFAFPSPDPTDDDAVIASPVAAADDDATDLSPDCAHIAAAAMFGIVSYDPCMDDLLATLDKTDSTGTMISRVAALLADALPKKEEEKEANTETPSRSVADIADAVSTLSLTEIARREKKKREEEKLKKLREEGKLGAGGVEAAGLLARLSSSQRGRRAIIAHAPGIISYLLPCIRPSMSQTAAFAIRALSGLARDKRGAKLLLRYERPKVIASAFANMLHAMSDASDGDGDHFEDDDDFDDDLDESDDDHDDDGVGGAKEKDKARKCTSSSCRRRRREFDGQLMSECVIAIATLAQDKPWRWRLLDVTSAKPQRLDDDDDANPNHHHHHRARVSASAASLVSALIRMLRGDHPEVTFNALYCVNCLMGEPPQSWGRGRNATREEDNTARRALIAAAAAASEQPRTGGSLEEALATILASAPFKLKRGVVVGAPRRDEDGVAPPPPPAAAAANAAFDAAVAAAAADASPGTMPASRSALLAAIEAFD</sequence>
<dbReference type="GeneID" id="9686202"/>
<dbReference type="RefSeq" id="XP_003060765.1">
    <property type="nucleotide sequence ID" value="XM_003060719.1"/>
</dbReference>
<reference evidence="2 3" key="1">
    <citation type="journal article" date="2009" name="Science">
        <title>Green evolution and dynamic adaptations revealed by genomes of the marine picoeukaryotes Micromonas.</title>
        <authorList>
            <person name="Worden A.Z."/>
            <person name="Lee J.H."/>
            <person name="Mock T."/>
            <person name="Rouze P."/>
            <person name="Simmons M.P."/>
            <person name="Aerts A.L."/>
            <person name="Allen A.E."/>
            <person name="Cuvelier M.L."/>
            <person name="Derelle E."/>
            <person name="Everett M.V."/>
            <person name="Foulon E."/>
            <person name="Grimwood J."/>
            <person name="Gundlach H."/>
            <person name="Henrissat B."/>
            <person name="Napoli C."/>
            <person name="McDonald S.M."/>
            <person name="Parker M.S."/>
            <person name="Rombauts S."/>
            <person name="Salamov A."/>
            <person name="Von Dassow P."/>
            <person name="Badger J.H."/>
            <person name="Coutinho P.M."/>
            <person name="Demir E."/>
            <person name="Dubchak I."/>
            <person name="Gentemann C."/>
            <person name="Eikrem W."/>
            <person name="Gready J.E."/>
            <person name="John U."/>
            <person name="Lanier W."/>
            <person name="Lindquist E.A."/>
            <person name="Lucas S."/>
            <person name="Mayer K.F."/>
            <person name="Moreau H."/>
            <person name="Not F."/>
            <person name="Otillar R."/>
            <person name="Panaud O."/>
            <person name="Pangilinan J."/>
            <person name="Paulsen I."/>
            <person name="Piegu B."/>
            <person name="Poliakov A."/>
            <person name="Robbens S."/>
            <person name="Schmutz J."/>
            <person name="Toulza E."/>
            <person name="Wyss T."/>
            <person name="Zelensky A."/>
            <person name="Zhou K."/>
            <person name="Armbrust E.V."/>
            <person name="Bhattacharya D."/>
            <person name="Goodenough U.W."/>
            <person name="Van de Peer Y."/>
            <person name="Grigoriev I.V."/>
        </authorList>
    </citation>
    <scope>NUCLEOTIDE SEQUENCE [LARGE SCALE GENOMIC DNA]</scope>
    <source>
        <strain evidence="2 3">CCMP1545</strain>
    </source>
</reference>
<dbReference type="EMBL" id="GG663742">
    <property type="protein sequence ID" value="EEH55534.1"/>
    <property type="molecule type" value="Genomic_DNA"/>
</dbReference>
<dbReference type="InterPro" id="IPR016024">
    <property type="entry name" value="ARM-type_fold"/>
</dbReference>
<gene>
    <name evidence="2" type="ORF">MICPUCDRAFT_69214</name>
</gene>
<feature type="region of interest" description="Disordered" evidence="1">
    <location>
        <begin position="706"/>
        <end position="727"/>
    </location>
</feature>
<proteinExistence type="predicted"/>
<accession>C1MXV8</accession>
<evidence type="ECO:0000256" key="1">
    <source>
        <dbReference type="SAM" id="MobiDB-lite"/>
    </source>
</evidence>
<keyword evidence="3" id="KW-1185">Reference proteome</keyword>
<feature type="non-terminal residue" evidence="2">
    <location>
        <position position="880"/>
    </location>
</feature>
<feature type="compositionally biased region" description="Acidic residues" evidence="1">
    <location>
        <begin position="620"/>
        <end position="648"/>
    </location>
</feature>
<evidence type="ECO:0000313" key="2">
    <source>
        <dbReference type="EMBL" id="EEH55534.1"/>
    </source>
</evidence>